<feature type="compositionally biased region" description="Acidic residues" evidence="4">
    <location>
        <begin position="248"/>
        <end position="265"/>
    </location>
</feature>
<proteinExistence type="inferred from homology"/>
<evidence type="ECO:0000256" key="1">
    <source>
        <dbReference type="ARBA" id="ARBA00006461"/>
    </source>
</evidence>
<organism evidence="5 6">
    <name type="scientific">Komagataella pastoris</name>
    <name type="common">Yeast</name>
    <name type="synonym">Pichia pastoris</name>
    <dbReference type="NCBI Taxonomy" id="4922"/>
    <lineage>
        <taxon>Eukaryota</taxon>
        <taxon>Fungi</taxon>
        <taxon>Dikarya</taxon>
        <taxon>Ascomycota</taxon>
        <taxon>Saccharomycotina</taxon>
        <taxon>Pichiomycetes</taxon>
        <taxon>Pichiales</taxon>
        <taxon>Pichiaceae</taxon>
        <taxon>Komagataella</taxon>
    </lineage>
</organism>
<dbReference type="InterPro" id="IPR013256">
    <property type="entry name" value="Chromatin_SPT2"/>
</dbReference>
<feature type="compositionally biased region" description="Low complexity" evidence="4">
    <location>
        <begin position="221"/>
        <end position="230"/>
    </location>
</feature>
<comment type="similarity">
    <text evidence="1">Belongs to the SPT2 family.</text>
</comment>
<feature type="compositionally biased region" description="Basic and acidic residues" evidence="4">
    <location>
        <begin position="35"/>
        <end position="59"/>
    </location>
</feature>
<accession>A0A1B2J9W5</accession>
<name>A0A1B2J9W5_PICPA</name>
<sequence>MSTLSNLLSQLKGEGGGGSTGQNQPRTVDPAVARLKAERKMEREKQALKEAQHAREARERRRVSHATQIGLKSTSRTPKSNPQRPPLSTSRSRPTPPPSARQRIETKSSKPTKPLNFGDLMKKAETIDSSQFAIANKVVVTPKKSNEVSRKRIVRSQPQESLEVSQRSSRNPAQLQQEGNIQTSRGSSKQTSTKGIQKSLKDNNARRSKPPAAIVPPPIAKPSAKLAAKLAARKKKNETRAQRHSSDVESDLDGFIDDDEDDENQYNDQGYDRNEIWSLFNRNGKRRYDYDDESDDMEANLEDIEREERMALKTAVLEDKRELEREQRLKREKLQRLNQLKK</sequence>
<dbReference type="EMBL" id="CP014584">
    <property type="protein sequence ID" value="ANZ74752.1"/>
    <property type="molecule type" value="Genomic_DNA"/>
</dbReference>
<protein>
    <submittedName>
        <fullName evidence="5">BA75_01534T0</fullName>
    </submittedName>
</protein>
<dbReference type="SMART" id="SM00784">
    <property type="entry name" value="SPT2"/>
    <property type="match status" value="1"/>
</dbReference>
<dbReference type="GO" id="GO:0006334">
    <property type="term" value="P:nucleosome assembly"/>
    <property type="evidence" value="ECO:0007669"/>
    <property type="project" value="TreeGrafter"/>
</dbReference>
<dbReference type="GO" id="GO:0006360">
    <property type="term" value="P:transcription by RNA polymerase I"/>
    <property type="evidence" value="ECO:0007669"/>
    <property type="project" value="TreeGrafter"/>
</dbReference>
<dbReference type="PANTHER" id="PTHR22691">
    <property type="entry name" value="YEAST SPT2-RELATED"/>
    <property type="match status" value="1"/>
</dbReference>
<keyword evidence="6" id="KW-1185">Reference proteome</keyword>
<evidence type="ECO:0000313" key="5">
    <source>
        <dbReference type="EMBL" id="ANZ74752.1"/>
    </source>
</evidence>
<dbReference type="GO" id="GO:0003677">
    <property type="term" value="F:DNA binding"/>
    <property type="evidence" value="ECO:0007669"/>
    <property type="project" value="TreeGrafter"/>
</dbReference>
<evidence type="ECO:0000313" key="6">
    <source>
        <dbReference type="Proteomes" id="UP000094565"/>
    </source>
</evidence>
<dbReference type="Pfam" id="PF08243">
    <property type="entry name" value="SPT2"/>
    <property type="match status" value="1"/>
</dbReference>
<feature type="compositionally biased region" description="Polar residues" evidence="4">
    <location>
        <begin position="65"/>
        <end position="81"/>
    </location>
</feature>
<gene>
    <name evidence="5" type="ORF">ATY40_BA7501534</name>
</gene>
<feature type="region of interest" description="Disordered" evidence="4">
    <location>
        <begin position="139"/>
        <end position="270"/>
    </location>
</feature>
<dbReference type="GO" id="GO:0042393">
    <property type="term" value="F:histone binding"/>
    <property type="evidence" value="ECO:0007669"/>
    <property type="project" value="TreeGrafter"/>
</dbReference>
<dbReference type="OrthoDB" id="4035998at2759"/>
<keyword evidence="2 3" id="KW-0175">Coiled coil</keyword>
<feature type="coiled-coil region" evidence="3">
    <location>
        <begin position="287"/>
        <end position="340"/>
    </location>
</feature>
<feature type="compositionally biased region" description="Basic and acidic residues" evidence="4">
    <location>
        <begin position="238"/>
        <end position="247"/>
    </location>
</feature>
<dbReference type="PANTHER" id="PTHR22691:SF8">
    <property type="entry name" value="PROTEIN SPT2 HOMOLOG"/>
    <property type="match status" value="1"/>
</dbReference>
<reference evidence="5 6" key="1">
    <citation type="submission" date="2016-02" db="EMBL/GenBank/DDBJ databases">
        <title>Comparative genomic and transcriptomic foundation for Pichia pastoris.</title>
        <authorList>
            <person name="Love K.R."/>
            <person name="Shah K.A."/>
            <person name="Whittaker C.A."/>
            <person name="Wu J."/>
            <person name="Bartlett M.C."/>
            <person name="Ma D."/>
            <person name="Leeson R.L."/>
            <person name="Priest M."/>
            <person name="Young S.K."/>
            <person name="Love J.C."/>
        </authorList>
    </citation>
    <scope>NUCLEOTIDE SEQUENCE [LARGE SCALE GENOMIC DNA]</scope>
    <source>
        <strain evidence="5 6">ATCC 28485</strain>
    </source>
</reference>
<dbReference type="AlphaFoldDB" id="A0A1B2J9W5"/>
<feature type="region of interest" description="Disordered" evidence="4">
    <location>
        <begin position="1"/>
        <end position="121"/>
    </location>
</feature>
<evidence type="ECO:0000256" key="3">
    <source>
        <dbReference type="SAM" id="Coils"/>
    </source>
</evidence>
<evidence type="ECO:0000256" key="4">
    <source>
        <dbReference type="SAM" id="MobiDB-lite"/>
    </source>
</evidence>
<feature type="compositionally biased region" description="Polar residues" evidence="4">
    <location>
        <begin position="156"/>
        <end position="196"/>
    </location>
</feature>
<dbReference type="GO" id="GO:0005730">
    <property type="term" value="C:nucleolus"/>
    <property type="evidence" value="ECO:0007669"/>
    <property type="project" value="TreeGrafter"/>
</dbReference>
<evidence type="ECO:0000256" key="2">
    <source>
        <dbReference type="ARBA" id="ARBA00023054"/>
    </source>
</evidence>
<dbReference type="Proteomes" id="UP000094565">
    <property type="component" value="Chromosome 1"/>
</dbReference>